<organism evidence="8 9">
    <name type="scientific">Panicum virgatum</name>
    <name type="common">Blackwell switchgrass</name>
    <dbReference type="NCBI Taxonomy" id="38727"/>
    <lineage>
        <taxon>Eukaryota</taxon>
        <taxon>Viridiplantae</taxon>
        <taxon>Streptophyta</taxon>
        <taxon>Embryophyta</taxon>
        <taxon>Tracheophyta</taxon>
        <taxon>Spermatophyta</taxon>
        <taxon>Magnoliopsida</taxon>
        <taxon>Liliopsida</taxon>
        <taxon>Poales</taxon>
        <taxon>Poaceae</taxon>
        <taxon>PACMAD clade</taxon>
        <taxon>Panicoideae</taxon>
        <taxon>Panicodae</taxon>
        <taxon>Paniceae</taxon>
        <taxon>Panicinae</taxon>
        <taxon>Panicum</taxon>
        <taxon>Panicum sect. Hiantes</taxon>
    </lineage>
</organism>
<evidence type="ECO:0000256" key="2">
    <source>
        <dbReference type="ARBA" id="ARBA00022723"/>
    </source>
</evidence>
<keyword evidence="2" id="KW-0479">Metal-binding</keyword>
<comment type="subcellular location">
    <subcellularLocation>
        <location evidence="1">Nucleus</location>
    </subcellularLocation>
</comment>
<protein>
    <recommendedName>
        <fullName evidence="7">N-acetyltransferase domain-containing protein</fullName>
    </recommendedName>
</protein>
<dbReference type="PANTHER" id="PTHR47025">
    <property type="entry name" value="AUTOIMMUNE REGULATOR"/>
    <property type="match status" value="1"/>
</dbReference>
<feature type="region of interest" description="Disordered" evidence="6">
    <location>
        <begin position="220"/>
        <end position="240"/>
    </location>
</feature>
<keyword evidence="5" id="KW-0539">Nucleus</keyword>
<dbReference type="GO" id="GO:0008270">
    <property type="term" value="F:zinc ion binding"/>
    <property type="evidence" value="ECO:0007669"/>
    <property type="project" value="UniProtKB-KW"/>
</dbReference>
<dbReference type="InterPro" id="IPR032308">
    <property type="entry name" value="TDBD"/>
</dbReference>
<dbReference type="Pfam" id="PF16135">
    <property type="entry name" value="TDBD"/>
    <property type="match status" value="3"/>
</dbReference>
<sequence>MQQPEECASTAAGEYINSVRDLLPFLLHVPITYSFPKKDAWLEGFVTDGGYACACPASSCCGYRGKVLSALQFEKHAGAESKNQNGHIFLGNGKSLYALFQELRDVPAEAFAEKFEAAAGVPMTMAAAEASPAPQGPRQGHQPGAPASWEPNGVQVDGATAEPPSSPALARGDVDMLTEEEKASLCLLGLSRENSTIQSYPMDGIEEPATEQIEDAAGGDCAMPDVKERRKGAGERRPRYGSLSTITPVEVRMSETKYQLESYLKDVRGLLSTGLLEGFKVTYKKDEVEKIGRIRGQGYSCGCSECNYSRNVMNACEFEQHSGQSSNNQNDHIFLETRISLFRVVKALKHYRLSMLGEFIEETIGFPPNMNEYNKWKASFQKRKDYSDDVASDGCSTQGSQESAVGEMIYNLTHLKESASSSILNLNWSASKRRSERQCKRGGSETSTPALSRSHEKGVSGLSTGTSKKNGTEDTHSENTAAGPFSIDDVKPDSPEPTAIIPDCSNHDPTDLGLSLPSPVTIPQEPFPNSNIDSKSKESKTRDTTLHPLIFKEGGLSDNTLLIYKLKNGEALKQGYKRGTGIVCNCCNQEFTPSHFEEHAGMGRRRQPYRNIYTSEGVTLHKLALQLQDRLNSSFSDYPNLISSGCGREPTTTSGPIIPLKRTLQERVVETERCSFCGDGHTTLGNIDPDTIVFCNQCERPCHIKCYNTGLLKKKAPLEILKEYMQFCFLCCEICRLLRARLDEGLEKCEDIAFLRQIRSNICWRFLSGMDARSDLRLYMPQVIDILKDAFAETAEHSGVFSDMVYAKNVEGEKDFRGMYCAVLTASTHVVSAAVLKVRMEQVAELVLIATRSECRKKGYFVLLLKSIEAHLRAWNVNLLTAPVDPEMAPIWSEKLGFTILSDEEKNSMLESPPLVMFENLTLVQKSLA</sequence>
<evidence type="ECO:0000256" key="1">
    <source>
        <dbReference type="ARBA" id="ARBA00004123"/>
    </source>
</evidence>
<dbReference type="InterPro" id="IPR016181">
    <property type="entry name" value="Acyl_CoA_acyltransferase"/>
</dbReference>
<feature type="domain" description="N-acetyltransferase" evidence="7">
    <location>
        <begin position="770"/>
        <end position="922"/>
    </location>
</feature>
<gene>
    <name evidence="8" type="ORF">PVAP13_9NG695600</name>
</gene>
<evidence type="ECO:0000259" key="7">
    <source>
        <dbReference type="PROSITE" id="PS51186"/>
    </source>
</evidence>
<dbReference type="Pfam" id="PF23209">
    <property type="entry name" value="IDM1_C"/>
    <property type="match status" value="1"/>
</dbReference>
<dbReference type="InterPro" id="IPR000182">
    <property type="entry name" value="GNAT_dom"/>
</dbReference>
<dbReference type="AlphaFoldDB" id="A0A8T0N148"/>
<dbReference type="Proteomes" id="UP000823388">
    <property type="component" value="Chromosome 9N"/>
</dbReference>
<dbReference type="GO" id="GO:0005634">
    <property type="term" value="C:nucleus"/>
    <property type="evidence" value="ECO:0007669"/>
    <property type="project" value="UniProtKB-SubCell"/>
</dbReference>
<feature type="region of interest" description="Disordered" evidence="6">
    <location>
        <begin position="434"/>
        <end position="500"/>
    </location>
</feature>
<dbReference type="PROSITE" id="PS51186">
    <property type="entry name" value="GNAT"/>
    <property type="match status" value="1"/>
</dbReference>
<keyword evidence="3" id="KW-0863">Zinc-finger</keyword>
<evidence type="ECO:0000256" key="6">
    <source>
        <dbReference type="SAM" id="MobiDB-lite"/>
    </source>
</evidence>
<dbReference type="Gene3D" id="3.40.630.30">
    <property type="match status" value="1"/>
</dbReference>
<dbReference type="GO" id="GO:0000977">
    <property type="term" value="F:RNA polymerase II transcription regulatory region sequence-specific DNA binding"/>
    <property type="evidence" value="ECO:0007669"/>
    <property type="project" value="TreeGrafter"/>
</dbReference>
<feature type="region of interest" description="Disordered" evidence="6">
    <location>
        <begin position="522"/>
        <end position="543"/>
    </location>
</feature>
<evidence type="ECO:0000256" key="4">
    <source>
        <dbReference type="ARBA" id="ARBA00022833"/>
    </source>
</evidence>
<feature type="region of interest" description="Disordered" evidence="6">
    <location>
        <begin position="127"/>
        <end position="170"/>
    </location>
</feature>
<dbReference type="GO" id="GO:0045944">
    <property type="term" value="P:positive regulation of transcription by RNA polymerase II"/>
    <property type="evidence" value="ECO:0007669"/>
    <property type="project" value="TreeGrafter"/>
</dbReference>
<dbReference type="GO" id="GO:0042393">
    <property type="term" value="F:histone binding"/>
    <property type="evidence" value="ECO:0007669"/>
    <property type="project" value="TreeGrafter"/>
</dbReference>
<dbReference type="OrthoDB" id="786098at2759"/>
<dbReference type="EMBL" id="CM029054">
    <property type="protein sequence ID" value="KAG2541689.1"/>
    <property type="molecule type" value="Genomic_DNA"/>
</dbReference>
<accession>A0A8T0N148</accession>
<name>A0A8T0N148_PANVG</name>
<evidence type="ECO:0000256" key="5">
    <source>
        <dbReference type="ARBA" id="ARBA00023242"/>
    </source>
</evidence>
<keyword evidence="9" id="KW-1185">Reference proteome</keyword>
<evidence type="ECO:0000313" key="9">
    <source>
        <dbReference type="Proteomes" id="UP000823388"/>
    </source>
</evidence>
<feature type="compositionally biased region" description="Basic and acidic residues" evidence="6">
    <location>
        <begin position="534"/>
        <end position="543"/>
    </location>
</feature>
<evidence type="ECO:0000256" key="3">
    <source>
        <dbReference type="ARBA" id="ARBA00022771"/>
    </source>
</evidence>
<keyword evidence="4" id="KW-0862">Zinc</keyword>
<dbReference type="GO" id="GO:0003682">
    <property type="term" value="F:chromatin binding"/>
    <property type="evidence" value="ECO:0007669"/>
    <property type="project" value="TreeGrafter"/>
</dbReference>
<comment type="caution">
    <text evidence="8">The sequence shown here is derived from an EMBL/GenBank/DDBJ whole genome shotgun (WGS) entry which is preliminary data.</text>
</comment>
<feature type="compositionally biased region" description="Basic and acidic residues" evidence="6">
    <location>
        <begin position="225"/>
        <end position="238"/>
    </location>
</feature>
<dbReference type="InterPro" id="IPR001965">
    <property type="entry name" value="Znf_PHD"/>
</dbReference>
<proteinExistence type="predicted"/>
<dbReference type="GO" id="GO:0016747">
    <property type="term" value="F:acyltransferase activity, transferring groups other than amino-acyl groups"/>
    <property type="evidence" value="ECO:0007669"/>
    <property type="project" value="InterPro"/>
</dbReference>
<dbReference type="PANTHER" id="PTHR47025:SF7">
    <property type="entry name" value="ACYL-COA N-ACYLTRANSFERASE WITH RING_FYVE_PHD-TYPE ZINC FINGER DOMAIN-CONTAINING PROTEIN"/>
    <property type="match status" value="1"/>
</dbReference>
<dbReference type="SUPFAM" id="SSF55729">
    <property type="entry name" value="Acyl-CoA N-acyltransferases (Nat)"/>
    <property type="match status" value="1"/>
</dbReference>
<dbReference type="InterPro" id="IPR056511">
    <property type="entry name" value="IDM1_C"/>
</dbReference>
<evidence type="ECO:0000313" key="8">
    <source>
        <dbReference type="EMBL" id="KAG2541689.1"/>
    </source>
</evidence>
<reference evidence="8" key="1">
    <citation type="submission" date="2020-05" db="EMBL/GenBank/DDBJ databases">
        <title>WGS assembly of Panicum virgatum.</title>
        <authorList>
            <person name="Lovell J.T."/>
            <person name="Jenkins J."/>
            <person name="Shu S."/>
            <person name="Juenger T.E."/>
            <person name="Schmutz J."/>
        </authorList>
    </citation>
    <scope>NUCLEOTIDE SEQUENCE</scope>
    <source>
        <strain evidence="8">AP13</strain>
    </source>
</reference>
<dbReference type="SMART" id="SM00249">
    <property type="entry name" value="PHD"/>
    <property type="match status" value="1"/>
</dbReference>